<comment type="caution">
    <text evidence="2">The sequence shown here is derived from an EMBL/GenBank/DDBJ whole genome shotgun (WGS) entry which is preliminary data.</text>
</comment>
<dbReference type="HAMAP" id="MF_00775">
    <property type="entry name" value="UPF0311"/>
    <property type="match status" value="1"/>
</dbReference>
<evidence type="ECO:0000313" key="2">
    <source>
        <dbReference type="EMBL" id="MEJ5975316.1"/>
    </source>
</evidence>
<dbReference type="Pfam" id="PF11578">
    <property type="entry name" value="DUF3237"/>
    <property type="match status" value="1"/>
</dbReference>
<proteinExistence type="inferred from homology"/>
<reference evidence="2 3" key="1">
    <citation type="submission" date="2024-03" db="EMBL/GenBank/DDBJ databases">
        <authorList>
            <person name="Jo J.-H."/>
        </authorList>
    </citation>
    <scope>NUCLEOTIDE SEQUENCE [LARGE SCALE GENOMIC DNA]</scope>
    <source>
        <strain evidence="2 3">PS1R-30</strain>
    </source>
</reference>
<dbReference type="RefSeq" id="WP_339585275.1">
    <property type="nucleotide sequence ID" value="NZ_JBBHJZ010000001.1"/>
</dbReference>
<gene>
    <name evidence="2" type="ORF">WG901_01610</name>
</gene>
<accession>A0ABU8RQQ3</accession>
<keyword evidence="3" id="KW-1185">Reference proteome</keyword>
<name>A0ABU8RQQ3_9SPHN</name>
<evidence type="ECO:0000256" key="1">
    <source>
        <dbReference type="HAMAP-Rule" id="MF_00775"/>
    </source>
</evidence>
<dbReference type="Gene3D" id="2.40.160.20">
    <property type="match status" value="1"/>
</dbReference>
<dbReference type="InterPro" id="IPR020915">
    <property type="entry name" value="UPF0311"/>
</dbReference>
<dbReference type="EMBL" id="JBBHJZ010000001">
    <property type="protein sequence ID" value="MEJ5975316.1"/>
    <property type="molecule type" value="Genomic_DNA"/>
</dbReference>
<dbReference type="PANTHER" id="PTHR37315">
    <property type="entry name" value="UPF0311 PROTEIN BLR7842"/>
    <property type="match status" value="1"/>
</dbReference>
<dbReference type="PANTHER" id="PTHR37315:SF1">
    <property type="entry name" value="UPF0311 PROTEIN BLR7842"/>
    <property type="match status" value="1"/>
</dbReference>
<dbReference type="Proteomes" id="UP001361239">
    <property type="component" value="Unassembled WGS sequence"/>
</dbReference>
<evidence type="ECO:0000313" key="3">
    <source>
        <dbReference type="Proteomes" id="UP001361239"/>
    </source>
</evidence>
<protein>
    <recommendedName>
        <fullName evidence="1">UPF0311 protein WG901_01610</fullName>
    </recommendedName>
</protein>
<comment type="similarity">
    <text evidence="1">Belongs to the UPF0311 family.</text>
</comment>
<organism evidence="2 3">
    <name type="scientific">Novosphingobium anseongense</name>
    <dbReference type="NCBI Taxonomy" id="3133436"/>
    <lineage>
        <taxon>Bacteria</taxon>
        <taxon>Pseudomonadati</taxon>
        <taxon>Pseudomonadota</taxon>
        <taxon>Alphaproteobacteria</taxon>
        <taxon>Sphingomonadales</taxon>
        <taxon>Sphingomonadaceae</taxon>
        <taxon>Novosphingobium</taxon>
    </lineage>
</organism>
<sequence length="165" mass="17653">MALTGSAAIAGPAAPAPGLEYAFTATVQVAAPIEQGQADGGRKRFIPITGGTVSGPMLSGEVLSGGGDWQVIEDHGLTRIEARYFVKASDGTVIEITNPGVRVAEPEVIDRLARGEEVDPAAYYFRTTPRFAVAAGKHEWLRRSVFVARGVRKPDRVLVDFYVVR</sequence>